<dbReference type="InterPro" id="IPR002110">
    <property type="entry name" value="Ankyrin_rpt"/>
</dbReference>
<organism evidence="4 5">
    <name type="scientific">Afifella marina DSM 2698</name>
    <dbReference type="NCBI Taxonomy" id="1120955"/>
    <lineage>
        <taxon>Bacteria</taxon>
        <taxon>Pseudomonadati</taxon>
        <taxon>Pseudomonadota</taxon>
        <taxon>Alphaproteobacteria</taxon>
        <taxon>Hyphomicrobiales</taxon>
        <taxon>Afifellaceae</taxon>
        <taxon>Afifella</taxon>
    </lineage>
</organism>
<evidence type="ECO:0000313" key="4">
    <source>
        <dbReference type="EMBL" id="SCZ29110.1"/>
    </source>
</evidence>
<dbReference type="SUPFAM" id="SSF48403">
    <property type="entry name" value="Ankyrin repeat"/>
    <property type="match status" value="1"/>
</dbReference>
<dbReference type="OrthoDB" id="8453275at2"/>
<keyword evidence="5" id="KW-1185">Reference proteome</keyword>
<dbReference type="InterPro" id="IPR036770">
    <property type="entry name" value="Ankyrin_rpt-contain_sf"/>
</dbReference>
<keyword evidence="2 3" id="KW-0040">ANK repeat</keyword>
<feature type="repeat" description="ANK" evidence="3">
    <location>
        <begin position="312"/>
        <end position="344"/>
    </location>
</feature>
<dbReference type="InterPro" id="IPR050745">
    <property type="entry name" value="Multifunctional_regulatory"/>
</dbReference>
<dbReference type="SMART" id="SM00248">
    <property type="entry name" value="ANK"/>
    <property type="match status" value="5"/>
</dbReference>
<dbReference type="RefSeq" id="WP_092810393.1">
    <property type="nucleotide sequence ID" value="NZ_NPBC01000009.1"/>
</dbReference>
<feature type="repeat" description="ANK" evidence="3">
    <location>
        <begin position="637"/>
        <end position="670"/>
    </location>
</feature>
<dbReference type="STRING" id="1120955.SAMN03080610_01087"/>
<proteinExistence type="predicted"/>
<dbReference type="PANTHER" id="PTHR24189">
    <property type="entry name" value="MYOTROPHIN"/>
    <property type="match status" value="1"/>
</dbReference>
<dbReference type="EMBL" id="FMVW01000002">
    <property type="protein sequence ID" value="SCZ29110.1"/>
    <property type="molecule type" value="Genomic_DNA"/>
</dbReference>
<dbReference type="PROSITE" id="PS50297">
    <property type="entry name" value="ANK_REP_REGION"/>
    <property type="match status" value="1"/>
</dbReference>
<accession>A0A1G5MXE7</accession>
<evidence type="ECO:0000256" key="3">
    <source>
        <dbReference type="PROSITE-ProRule" id="PRU00023"/>
    </source>
</evidence>
<reference evidence="4 5" key="1">
    <citation type="submission" date="2016-10" db="EMBL/GenBank/DDBJ databases">
        <authorList>
            <person name="de Groot N.N."/>
        </authorList>
    </citation>
    <scope>NUCLEOTIDE SEQUENCE [LARGE SCALE GENOMIC DNA]</scope>
    <source>
        <strain evidence="4 5">DSM 2698</strain>
    </source>
</reference>
<dbReference type="Pfam" id="PF13857">
    <property type="entry name" value="Ank_5"/>
    <property type="match status" value="1"/>
</dbReference>
<dbReference type="Pfam" id="PF00023">
    <property type="entry name" value="Ank"/>
    <property type="match status" value="1"/>
</dbReference>
<dbReference type="AlphaFoldDB" id="A0A1G5MXE7"/>
<dbReference type="Gene3D" id="1.25.40.20">
    <property type="entry name" value="Ankyrin repeat-containing domain"/>
    <property type="match status" value="1"/>
</dbReference>
<evidence type="ECO:0000313" key="5">
    <source>
        <dbReference type="Proteomes" id="UP000199347"/>
    </source>
</evidence>
<protein>
    <submittedName>
        <fullName evidence="4">Ankyrin repeat</fullName>
    </submittedName>
</protein>
<gene>
    <name evidence="4" type="ORF">SAMN03080610_01087</name>
</gene>
<dbReference type="PROSITE" id="PS50088">
    <property type="entry name" value="ANK_REPEAT"/>
    <property type="match status" value="2"/>
</dbReference>
<evidence type="ECO:0000256" key="2">
    <source>
        <dbReference type="ARBA" id="ARBA00023043"/>
    </source>
</evidence>
<name>A0A1G5MXE7_AFIMA</name>
<dbReference type="Proteomes" id="UP000199347">
    <property type="component" value="Unassembled WGS sequence"/>
</dbReference>
<keyword evidence="1" id="KW-0677">Repeat</keyword>
<evidence type="ECO:0000256" key="1">
    <source>
        <dbReference type="ARBA" id="ARBA00022737"/>
    </source>
</evidence>
<sequence length="694" mass="77135">MVAFSAAGLTLAGCKEKNARMNELWHQWQADWRWMQQVAERRGWDLSPVAISAPASGAALRRLEAAAGMSIPEQLREVLSGCAASVRFGWNMPSHLTPMEQRNFPTSSFNRGFVWDLDQIANHAIPGFLAMKQGLAEVDESEAPNTPDMWERQFPVFWLINGDILTIDMRRPEGPHPVRYFSHELEVLHGQALAPDFLTFVSEMARLGQAGTEWASWMLFGEWDEDRYYLRADSPGGREWRRWLESDPAVVEPDEPPPVILGETAAERVLLEAAQRGDTPAAMAALAGGARPDVVWNPEWIRNRPSSASDDEFATAVTFAVRRNDTSLVERLLAHGASLDTRHLAIAEAVSRASVDTLRWLCRKGARVDGWKNERYWPIHLLMTQRQRLVAANPEELELQLREEYGLDSDEMDAETAALRREALEPLLQRDVKAFITQQDYLAMLETLLESGAAPDAPWDNGTTMLMWSGPESARILLRYGADPNYHAPNGMTPLHFTRSAAVARVLVEVGADVNALASPNGRKSETDPVYTPLQSSLMLADLRGTELAETLLDLGADPSKRDGEGYPTLGYATNVPAFELMRPYGLDSHERMPDGGTLLHRLYKQHSVIRANFPKEVEILDILLAEGLDINAQDNAGQTVLHIAAPNAIDAASIEILLERGADKSLRDANGKRALDLIPRSRQDLRGALTSAR</sequence>